<organism evidence="1 2">
    <name type="scientific">Chitinophaga japonensis</name>
    <name type="common">Flexibacter japonensis</name>
    <dbReference type="NCBI Taxonomy" id="104662"/>
    <lineage>
        <taxon>Bacteria</taxon>
        <taxon>Pseudomonadati</taxon>
        <taxon>Bacteroidota</taxon>
        <taxon>Chitinophagia</taxon>
        <taxon>Chitinophagales</taxon>
        <taxon>Chitinophagaceae</taxon>
        <taxon>Chitinophaga</taxon>
    </lineage>
</organism>
<dbReference type="GO" id="GO:0006355">
    <property type="term" value="P:regulation of DNA-templated transcription"/>
    <property type="evidence" value="ECO:0007669"/>
    <property type="project" value="InterPro"/>
</dbReference>
<keyword evidence="2" id="KW-1185">Reference proteome</keyword>
<dbReference type="Proteomes" id="UP000316778">
    <property type="component" value="Unassembled WGS sequence"/>
</dbReference>
<protein>
    <submittedName>
        <fullName evidence="1">HTH-type transcriptional regulator/antitoxin HigA</fullName>
    </submittedName>
</protein>
<proteinExistence type="predicted"/>
<dbReference type="EMBL" id="VLLG01000003">
    <property type="protein sequence ID" value="TWI87856.1"/>
    <property type="molecule type" value="Genomic_DNA"/>
</dbReference>
<dbReference type="GO" id="GO:0001046">
    <property type="term" value="F:core promoter sequence-specific DNA binding"/>
    <property type="evidence" value="ECO:0007669"/>
    <property type="project" value="TreeGrafter"/>
</dbReference>
<name>A0A562T466_CHIJA</name>
<reference evidence="1 2" key="1">
    <citation type="journal article" date="2013" name="Stand. Genomic Sci.">
        <title>Genomic Encyclopedia of Type Strains, Phase I: The one thousand microbial genomes (KMG-I) project.</title>
        <authorList>
            <person name="Kyrpides N.C."/>
            <person name="Woyke T."/>
            <person name="Eisen J.A."/>
            <person name="Garrity G."/>
            <person name="Lilburn T.G."/>
            <person name="Beck B.J."/>
            <person name="Whitman W.B."/>
            <person name="Hugenholtz P."/>
            <person name="Klenk H.P."/>
        </authorList>
    </citation>
    <scope>NUCLEOTIDE SEQUENCE [LARGE SCALE GENOMIC DNA]</scope>
    <source>
        <strain evidence="1 2">DSM 13484</strain>
    </source>
</reference>
<dbReference type="InterPro" id="IPR039060">
    <property type="entry name" value="Antitox_HigA"/>
</dbReference>
<accession>A0A562T466</accession>
<evidence type="ECO:0000313" key="1">
    <source>
        <dbReference type="EMBL" id="TWI87856.1"/>
    </source>
</evidence>
<gene>
    <name evidence="1" type="ORF">LX66_1929</name>
</gene>
<evidence type="ECO:0000313" key="2">
    <source>
        <dbReference type="Proteomes" id="UP000316778"/>
    </source>
</evidence>
<dbReference type="PANTHER" id="PTHR40455:SF1">
    <property type="entry name" value="ANTITOXIN HIGA"/>
    <property type="match status" value="1"/>
</dbReference>
<comment type="caution">
    <text evidence="1">The sequence shown here is derived from an EMBL/GenBank/DDBJ whole genome shotgun (WGS) entry which is preliminary data.</text>
</comment>
<sequence>MNAMNFKLIKTEEDYNEAIHMMEALGDREDFEDNPDLISQFELIAKLVQLYEEEHAPVTQGHPIDIILMKMEYMDLKQKDLVPVIGSSGVVSEVLNKKRAMSKKMIRAFSEILKIDQDILNTPYELTKPTQTVANTALPSNKKAHKLFQFADTSQTLAFKERVRKTGMLMAIC</sequence>
<dbReference type="PANTHER" id="PTHR40455">
    <property type="entry name" value="ANTITOXIN HIGA"/>
    <property type="match status" value="1"/>
</dbReference>
<dbReference type="AlphaFoldDB" id="A0A562T466"/>